<dbReference type="EMBL" id="BMFJ01000001">
    <property type="protein sequence ID" value="GGE15481.1"/>
    <property type="molecule type" value="Genomic_DNA"/>
</dbReference>
<dbReference type="Gene3D" id="3.20.20.370">
    <property type="entry name" value="Glycoside hydrolase/deacetylase"/>
    <property type="match status" value="1"/>
</dbReference>
<keyword evidence="7" id="KW-1185">Reference proteome</keyword>
<dbReference type="SUPFAM" id="SSF88713">
    <property type="entry name" value="Glycoside hydrolase/deacetylase"/>
    <property type="match status" value="1"/>
</dbReference>
<comment type="similarity">
    <text evidence="2">Belongs to the polysaccharide deacetylase family.</text>
</comment>
<dbReference type="PROSITE" id="PS51677">
    <property type="entry name" value="NODB"/>
    <property type="match status" value="1"/>
</dbReference>
<proteinExistence type="inferred from homology"/>
<feature type="domain" description="NodB homology" evidence="5">
    <location>
        <begin position="41"/>
        <end position="265"/>
    </location>
</feature>
<comment type="function">
    <text evidence="1">Is involved in generating a small heat-stable compound (Nod), an acylated oligomer of N-acetylglucosamine, that stimulates mitosis in various plant protoplasts.</text>
</comment>
<evidence type="ECO:0000259" key="5">
    <source>
        <dbReference type="PROSITE" id="PS51677"/>
    </source>
</evidence>
<gene>
    <name evidence="6" type="ORF">GCM10011360_00340</name>
</gene>
<dbReference type="AlphaFoldDB" id="A0A916ZW17"/>
<evidence type="ECO:0000313" key="7">
    <source>
        <dbReference type="Proteomes" id="UP000612855"/>
    </source>
</evidence>
<dbReference type="InterPro" id="IPR002509">
    <property type="entry name" value="NODB_dom"/>
</dbReference>
<name>A0A916ZW17_9RHOB</name>
<dbReference type="InterPro" id="IPR037950">
    <property type="entry name" value="PgdA-like"/>
</dbReference>
<dbReference type="GO" id="GO:0005975">
    <property type="term" value="P:carbohydrate metabolic process"/>
    <property type="evidence" value="ECO:0007669"/>
    <property type="project" value="InterPro"/>
</dbReference>
<dbReference type="GO" id="GO:0016810">
    <property type="term" value="F:hydrolase activity, acting on carbon-nitrogen (but not peptide) bonds"/>
    <property type="evidence" value="ECO:0007669"/>
    <property type="project" value="InterPro"/>
</dbReference>
<evidence type="ECO:0000256" key="3">
    <source>
        <dbReference type="ARBA" id="ARBA00020071"/>
    </source>
</evidence>
<evidence type="ECO:0000256" key="4">
    <source>
        <dbReference type="ARBA" id="ARBA00032976"/>
    </source>
</evidence>
<dbReference type="PANTHER" id="PTHR47561:SF1">
    <property type="entry name" value="POLYSACCHARIDE DEACETYLASE FAMILY PROTEIN (AFU_ORTHOLOGUE AFUA_6G05030)"/>
    <property type="match status" value="1"/>
</dbReference>
<evidence type="ECO:0000256" key="2">
    <source>
        <dbReference type="ARBA" id="ARBA00010973"/>
    </source>
</evidence>
<reference evidence="7" key="1">
    <citation type="journal article" date="2019" name="Int. J. Syst. Evol. Microbiol.">
        <title>The Global Catalogue of Microorganisms (GCM) 10K type strain sequencing project: providing services to taxonomists for standard genome sequencing and annotation.</title>
        <authorList>
            <consortium name="The Broad Institute Genomics Platform"/>
            <consortium name="The Broad Institute Genome Sequencing Center for Infectious Disease"/>
            <person name="Wu L."/>
            <person name="Ma J."/>
        </authorList>
    </citation>
    <scope>NUCLEOTIDE SEQUENCE [LARGE SCALE GENOMIC DNA]</scope>
    <source>
        <strain evidence="7">CGMCC 1.12664</strain>
    </source>
</reference>
<organism evidence="6 7">
    <name type="scientific">Primorskyibacter flagellatus</name>
    <dbReference type="NCBI Taxonomy" id="1387277"/>
    <lineage>
        <taxon>Bacteria</taxon>
        <taxon>Pseudomonadati</taxon>
        <taxon>Pseudomonadota</taxon>
        <taxon>Alphaproteobacteria</taxon>
        <taxon>Rhodobacterales</taxon>
        <taxon>Roseobacteraceae</taxon>
        <taxon>Primorskyibacter</taxon>
    </lineage>
</organism>
<dbReference type="PANTHER" id="PTHR47561">
    <property type="entry name" value="POLYSACCHARIDE DEACETYLASE FAMILY PROTEIN (AFU_ORTHOLOGUE AFUA_6G05030)"/>
    <property type="match status" value="1"/>
</dbReference>
<sequence>MLTLIDNPVPWPNGARCAAAFTWDLDGDSLIHIARPRDGDTYVSTTSYLRYGPEVSLPRILKIYAHYGLTQTFFVPGWIVERYPAQIEAILAAGHEIGHHGYLHESYNQQTKDDELYWFERALATYDRIGFRPKGFRAPLNEFSRHTLDHLIGAGIEYDSSLMGDDVPYLLTSRARPGEVLEIPQNMACDDYPQYMHSWDFGIEMPIQPPSKALQLWTEEFEAQYENGGLWLSTWHPFLSARTARAKVMIALIEHMQAKGDVWITTMGAINDHVRACIADGSWAPRRDLLPYDISPIPEFARTMPGQPKG</sequence>
<accession>A0A916ZW17</accession>
<evidence type="ECO:0000256" key="1">
    <source>
        <dbReference type="ARBA" id="ARBA00003236"/>
    </source>
</evidence>
<dbReference type="Pfam" id="PF01522">
    <property type="entry name" value="Polysacc_deac_1"/>
    <property type="match status" value="1"/>
</dbReference>
<dbReference type="Proteomes" id="UP000612855">
    <property type="component" value="Unassembled WGS sequence"/>
</dbReference>
<protein>
    <recommendedName>
        <fullName evidence="3">Chitooligosaccharide deacetylase</fullName>
    </recommendedName>
    <alternativeName>
        <fullName evidence="4">Nodulation protein B</fullName>
    </alternativeName>
</protein>
<dbReference type="InterPro" id="IPR011330">
    <property type="entry name" value="Glyco_hydro/deAcase_b/a-brl"/>
</dbReference>
<dbReference type="RefSeq" id="WP_229737379.1">
    <property type="nucleotide sequence ID" value="NZ_BMFJ01000001.1"/>
</dbReference>
<dbReference type="CDD" id="cd10938">
    <property type="entry name" value="CE4_HpPgdA_like"/>
    <property type="match status" value="1"/>
</dbReference>
<comment type="caution">
    <text evidence="6">The sequence shown here is derived from an EMBL/GenBank/DDBJ whole genome shotgun (WGS) entry which is preliminary data.</text>
</comment>
<evidence type="ECO:0000313" key="6">
    <source>
        <dbReference type="EMBL" id="GGE15481.1"/>
    </source>
</evidence>